<dbReference type="Proteomes" id="UP001149719">
    <property type="component" value="Unassembled WGS sequence"/>
</dbReference>
<comment type="caution">
    <text evidence="3">The sequence shown here is derived from an EMBL/GenBank/DDBJ whole genome shotgun (WGS) entry which is preliminary data.</text>
</comment>
<reference evidence="3" key="1">
    <citation type="submission" date="2022-12" db="EMBL/GenBank/DDBJ databases">
        <title>Marinomonas 15G1-11 sp. nov, isolated from marine algae.</title>
        <authorList>
            <person name="Butt M."/>
            <person name="Choi D.G."/>
            <person name="Kim J.M."/>
            <person name="Lee J.K."/>
            <person name="Baek J.H."/>
            <person name="Jeon C.O."/>
        </authorList>
    </citation>
    <scope>NUCLEOTIDE SEQUENCE</scope>
    <source>
        <strain evidence="3">15G1-11</strain>
    </source>
</reference>
<dbReference type="Gene3D" id="3.40.190.100">
    <property type="entry name" value="Glycine betaine-binding periplasmic protein, domain 2"/>
    <property type="match status" value="1"/>
</dbReference>
<protein>
    <submittedName>
        <fullName evidence="3">Choline ABC transporter substrate-binding protein</fullName>
    </submittedName>
</protein>
<evidence type="ECO:0000256" key="1">
    <source>
        <dbReference type="SAM" id="SignalP"/>
    </source>
</evidence>
<accession>A0ABT4JNY8</accession>
<evidence type="ECO:0000313" key="4">
    <source>
        <dbReference type="Proteomes" id="UP001149719"/>
    </source>
</evidence>
<dbReference type="SUPFAM" id="SSF53850">
    <property type="entry name" value="Periplasmic binding protein-like II"/>
    <property type="match status" value="1"/>
</dbReference>
<dbReference type="InterPro" id="IPR007210">
    <property type="entry name" value="ABC_Gly_betaine_transp_sub-bd"/>
</dbReference>
<sequence length="318" mass="35018">MLKTSSYVSFIKAGSVAAFLISSSLSYAQEPIQCQKVTFSDPGWTDIGATNGITTTILNALGYETNVLLLGVPIGFESLKSGEVDLFMGNWMPAQTGFINEYKQDIDIVRTNLEGVKFTLAVPEFVYDAGVKNFADLNRFSSQFRKRIYGIEAGAPANQNLQKMIDTNDFNLGEWKVVESGEQAMLSQVNRSVRREQFIVFLGWEPHPMNVSFNLKYLAGGDEYFGPNYGGAIIRTLSRKGYGTECSNVGQLVKNLEFSLTMENEIIDGILNQSLESGIAAATWLKKHPEVLEDWLDGVTTFDGEPGLAAVQNSLGLK</sequence>
<dbReference type="Gene3D" id="3.40.190.10">
    <property type="entry name" value="Periplasmic binding protein-like II"/>
    <property type="match status" value="1"/>
</dbReference>
<dbReference type="NCBIfam" id="TIGR03414">
    <property type="entry name" value="ABC_choline_bnd"/>
    <property type="match status" value="1"/>
</dbReference>
<feature type="signal peptide" evidence="1">
    <location>
        <begin position="1"/>
        <end position="28"/>
    </location>
</feature>
<gene>
    <name evidence="3" type="primary">choX</name>
    <name evidence="3" type="ORF">O1D97_00090</name>
</gene>
<feature type="domain" description="ABC-type glycine betaine transport system substrate-binding" evidence="2">
    <location>
        <begin position="36"/>
        <end position="287"/>
    </location>
</feature>
<dbReference type="Pfam" id="PF04069">
    <property type="entry name" value="OpuAC"/>
    <property type="match status" value="1"/>
</dbReference>
<evidence type="ECO:0000313" key="3">
    <source>
        <dbReference type="EMBL" id="MCZ2720081.1"/>
    </source>
</evidence>
<organism evidence="3 4">
    <name type="scientific">Marinomonas phaeophyticola</name>
    <dbReference type="NCBI Taxonomy" id="3004091"/>
    <lineage>
        <taxon>Bacteria</taxon>
        <taxon>Pseudomonadati</taxon>
        <taxon>Pseudomonadota</taxon>
        <taxon>Gammaproteobacteria</taxon>
        <taxon>Oceanospirillales</taxon>
        <taxon>Oceanospirillaceae</taxon>
        <taxon>Marinomonas</taxon>
    </lineage>
</organism>
<dbReference type="RefSeq" id="WP_269121706.1">
    <property type="nucleotide sequence ID" value="NZ_JAPUBN010000001.1"/>
</dbReference>
<dbReference type="InterPro" id="IPR017783">
    <property type="entry name" value="ABC_choline_sub-bd"/>
</dbReference>
<evidence type="ECO:0000259" key="2">
    <source>
        <dbReference type="Pfam" id="PF04069"/>
    </source>
</evidence>
<dbReference type="EMBL" id="JAPUBN010000001">
    <property type="protein sequence ID" value="MCZ2720081.1"/>
    <property type="molecule type" value="Genomic_DNA"/>
</dbReference>
<keyword evidence="4" id="KW-1185">Reference proteome</keyword>
<proteinExistence type="predicted"/>
<keyword evidence="1" id="KW-0732">Signal</keyword>
<dbReference type="CDD" id="cd13640">
    <property type="entry name" value="PBP2_ChoX"/>
    <property type="match status" value="1"/>
</dbReference>
<name>A0ABT4JNY8_9GAMM</name>
<feature type="chain" id="PRO_5047176436" evidence="1">
    <location>
        <begin position="29"/>
        <end position="318"/>
    </location>
</feature>